<dbReference type="EMBL" id="JBBWUH010000007">
    <property type="protein sequence ID" value="KAK8162051.1"/>
    <property type="molecule type" value="Genomic_DNA"/>
</dbReference>
<organism evidence="2 3">
    <name type="scientific">Phyllosticta citrichinensis</name>
    <dbReference type="NCBI Taxonomy" id="1130410"/>
    <lineage>
        <taxon>Eukaryota</taxon>
        <taxon>Fungi</taxon>
        <taxon>Dikarya</taxon>
        <taxon>Ascomycota</taxon>
        <taxon>Pezizomycotina</taxon>
        <taxon>Dothideomycetes</taxon>
        <taxon>Dothideomycetes incertae sedis</taxon>
        <taxon>Botryosphaeriales</taxon>
        <taxon>Phyllostictaceae</taxon>
        <taxon>Phyllosticta</taxon>
    </lineage>
</organism>
<keyword evidence="3" id="KW-1185">Reference proteome</keyword>
<feature type="compositionally biased region" description="Polar residues" evidence="1">
    <location>
        <begin position="1"/>
        <end position="27"/>
    </location>
</feature>
<sequence>MSPSEQSSIVETSDMVNENTTANNSGLNHPKSAEEDMADLRAMLAKYGVELPEHDDDATVMDDQDFEKLDQLYDGCFDMSAGIEATCEEDSDYAEEYKKPGLSASLKPEKCATAPEICYWASSTQLKQEYRQLRAALVYDNDLADDAVRRFATMNTAYKHCWYTIPAGECLMYPDGATGKNRPLPKLPRGCKGLKEPWDDDIPTNDYVPMGVSRKLENRPARGRWYFPQQSALRNEVKLK</sequence>
<evidence type="ECO:0000313" key="2">
    <source>
        <dbReference type="EMBL" id="KAK8162051.1"/>
    </source>
</evidence>
<reference evidence="2 3" key="1">
    <citation type="journal article" date="2022" name="G3 (Bethesda)">
        <title>Enemy or ally: a genomic approach to elucidate the lifestyle of Phyllosticta citrichinaensis.</title>
        <authorList>
            <person name="Buijs V.A."/>
            <person name="Groenewald J.Z."/>
            <person name="Haridas S."/>
            <person name="LaButti K.M."/>
            <person name="Lipzen A."/>
            <person name="Martin F.M."/>
            <person name="Barry K."/>
            <person name="Grigoriev I.V."/>
            <person name="Crous P.W."/>
            <person name="Seidl M.F."/>
        </authorList>
    </citation>
    <scope>NUCLEOTIDE SEQUENCE [LARGE SCALE GENOMIC DNA]</scope>
    <source>
        <strain evidence="2 3">CBS 129764</strain>
    </source>
</reference>
<feature type="region of interest" description="Disordered" evidence="1">
    <location>
        <begin position="1"/>
        <end position="32"/>
    </location>
</feature>
<comment type="caution">
    <text evidence="2">The sequence shown here is derived from an EMBL/GenBank/DDBJ whole genome shotgun (WGS) entry which is preliminary data.</text>
</comment>
<gene>
    <name evidence="2" type="ORF">IWX90DRAFT_515674</name>
</gene>
<proteinExistence type="predicted"/>
<name>A0ABR1XPT5_9PEZI</name>
<dbReference type="Proteomes" id="UP001456524">
    <property type="component" value="Unassembled WGS sequence"/>
</dbReference>
<protein>
    <submittedName>
        <fullName evidence="2">Uncharacterized protein</fullName>
    </submittedName>
</protein>
<accession>A0ABR1XPT5</accession>
<evidence type="ECO:0000256" key="1">
    <source>
        <dbReference type="SAM" id="MobiDB-lite"/>
    </source>
</evidence>
<evidence type="ECO:0000313" key="3">
    <source>
        <dbReference type="Proteomes" id="UP001456524"/>
    </source>
</evidence>